<evidence type="ECO:0000313" key="2">
    <source>
        <dbReference type="EMBL" id="KAL1522462.1"/>
    </source>
</evidence>
<dbReference type="EMBL" id="JBGBPQ010000006">
    <property type="protein sequence ID" value="KAL1522462.1"/>
    <property type="molecule type" value="Genomic_DNA"/>
</dbReference>
<comment type="caution">
    <text evidence="2">The sequence shown here is derived from an EMBL/GenBank/DDBJ whole genome shotgun (WGS) entry which is preliminary data.</text>
</comment>
<gene>
    <name evidence="2" type="ORF">AB1Y20_017450</name>
</gene>
<feature type="transmembrane region" description="Helical" evidence="1">
    <location>
        <begin position="164"/>
        <end position="183"/>
    </location>
</feature>
<evidence type="ECO:0000313" key="3">
    <source>
        <dbReference type="Proteomes" id="UP001515480"/>
    </source>
</evidence>
<keyword evidence="1" id="KW-0812">Transmembrane</keyword>
<proteinExistence type="predicted"/>
<evidence type="ECO:0000256" key="1">
    <source>
        <dbReference type="SAM" id="Phobius"/>
    </source>
</evidence>
<reference evidence="2 3" key="1">
    <citation type="journal article" date="2024" name="Science">
        <title>Giant polyketide synthase enzymes in the biosynthesis of giant marine polyether toxins.</title>
        <authorList>
            <person name="Fallon T.R."/>
            <person name="Shende V.V."/>
            <person name="Wierzbicki I.H."/>
            <person name="Pendleton A.L."/>
            <person name="Watervoot N.F."/>
            <person name="Auber R.P."/>
            <person name="Gonzalez D.J."/>
            <person name="Wisecaver J.H."/>
            <person name="Moore B.S."/>
        </authorList>
    </citation>
    <scope>NUCLEOTIDE SEQUENCE [LARGE SCALE GENOMIC DNA]</scope>
    <source>
        <strain evidence="2 3">12B1</strain>
    </source>
</reference>
<keyword evidence="1" id="KW-0472">Membrane</keyword>
<keyword evidence="1" id="KW-1133">Transmembrane helix</keyword>
<accession>A0AB34JMQ1</accession>
<name>A0AB34JMQ1_PRYPA</name>
<protein>
    <submittedName>
        <fullName evidence="2">Uncharacterized protein</fullName>
    </submittedName>
</protein>
<sequence>MRRSLQRLPSSLNRSRSAKSIEQALQYSGVPEWDLIATALRAEEIGSLDLACLLTIGEVREVLLKHNLSPTVGRVRHCVHAFSVASKHACSDELVPSAQTVLMRSLLRQDPERVRETMAMRMTAESVFAALMLTIAFQACIKVPNLDVCIQEFSSDTCIALRRAYAVSWGLTAGFFLCSSLVSLASMQVFLPVGTVHFVIVAAEAYLTKSNTFIGK</sequence>
<keyword evidence="3" id="KW-1185">Reference proteome</keyword>
<dbReference type="AlphaFoldDB" id="A0AB34JMQ1"/>
<organism evidence="2 3">
    <name type="scientific">Prymnesium parvum</name>
    <name type="common">Toxic golden alga</name>
    <dbReference type="NCBI Taxonomy" id="97485"/>
    <lineage>
        <taxon>Eukaryota</taxon>
        <taxon>Haptista</taxon>
        <taxon>Haptophyta</taxon>
        <taxon>Prymnesiophyceae</taxon>
        <taxon>Prymnesiales</taxon>
        <taxon>Prymnesiaceae</taxon>
        <taxon>Prymnesium</taxon>
    </lineage>
</organism>
<dbReference type="Proteomes" id="UP001515480">
    <property type="component" value="Unassembled WGS sequence"/>
</dbReference>